<dbReference type="RefSeq" id="WP_198747527.1">
    <property type="nucleotide sequence ID" value="NZ_JAEHTE010000015.1"/>
</dbReference>
<evidence type="ECO:0000313" key="2">
    <source>
        <dbReference type="Proteomes" id="UP000637061"/>
    </source>
</evidence>
<dbReference type="AlphaFoldDB" id="A0A8I1EH45"/>
<name>A0A8I1EH45_PSEPU</name>
<comment type="caution">
    <text evidence="1">The sequence shown here is derived from an EMBL/GenBank/DDBJ whole genome shotgun (WGS) entry which is preliminary data.</text>
</comment>
<evidence type="ECO:0000313" key="1">
    <source>
        <dbReference type="EMBL" id="MBI6885124.1"/>
    </source>
</evidence>
<dbReference type="Proteomes" id="UP000637061">
    <property type="component" value="Unassembled WGS sequence"/>
</dbReference>
<accession>A0A8I1EH45</accession>
<proteinExistence type="predicted"/>
<organism evidence="1 2">
    <name type="scientific">Pseudomonas putida</name>
    <name type="common">Arthrobacter siderocapsulatus</name>
    <dbReference type="NCBI Taxonomy" id="303"/>
    <lineage>
        <taxon>Bacteria</taxon>
        <taxon>Pseudomonadati</taxon>
        <taxon>Pseudomonadota</taxon>
        <taxon>Gammaproteobacteria</taxon>
        <taxon>Pseudomonadales</taxon>
        <taxon>Pseudomonadaceae</taxon>
        <taxon>Pseudomonas</taxon>
    </lineage>
</organism>
<reference evidence="1" key="1">
    <citation type="submission" date="2020-12" db="EMBL/GenBank/DDBJ databases">
        <title>Enhanced detection system for hospital associated transmission using whole genome sequencing surveillance.</title>
        <authorList>
            <person name="Harrison L.H."/>
            <person name="Van Tyne D."/>
            <person name="Marsh J.W."/>
            <person name="Griffith M.P."/>
            <person name="Snyder D.J."/>
            <person name="Cooper V.S."/>
            <person name="Mustapha M."/>
        </authorList>
    </citation>
    <scope>NUCLEOTIDE SEQUENCE</scope>
    <source>
        <strain evidence="1">PSB00042</strain>
    </source>
</reference>
<gene>
    <name evidence="1" type="ORF">JEU22_14510</name>
</gene>
<sequence>MSSASFIDKFGVKTIIVHGVSFAASLFVVSAMASPAKNEFIPVDLTTRPFISSNIGEGARQDFKIMEFGEYANPTLAAKVYQDAAGKEKEIENLPRHFLRGNTSVMNKGTFSANFDVCLITHKQNEDLSKSGKFYLFVNDTPSLFKKDYVDFFTKSHEAEHCFFLVRFPEKYKQPENFERTHISASSVERYNNYVLSLKEVSADLGAVLDYMRQTGTNDLYTEFLRPFRISSIGLTNHKTAWALDVILKDIDPVSIQKKDPSEIPNIVESLMDKHFLGPDGTYFPDALPLDATKLSHETPAARALYDEIRADMHLTHKLPGSENHLEDRLRKDVHDTISAHITSYAANQDPEAVGLAMQLYSNLANQYGLQKLSFSLKGKPPKEPQVVKSFIDPYLKLMLTP</sequence>
<protein>
    <submittedName>
        <fullName evidence="1">Uncharacterized protein</fullName>
    </submittedName>
</protein>
<dbReference type="EMBL" id="JAEHTE010000015">
    <property type="protein sequence ID" value="MBI6885124.1"/>
    <property type="molecule type" value="Genomic_DNA"/>
</dbReference>